<dbReference type="OMA" id="RGEHFRH"/>
<dbReference type="Proteomes" id="UP000184267">
    <property type="component" value="Unassembled WGS sequence"/>
</dbReference>
<feature type="compositionally biased region" description="Polar residues" evidence="1">
    <location>
        <begin position="288"/>
        <end position="299"/>
    </location>
</feature>
<dbReference type="OrthoDB" id="3264363at2759"/>
<reference evidence="2 3" key="1">
    <citation type="submission" date="2016-10" db="EMBL/GenBank/DDBJ databases">
        <title>Genome sequence of the basidiomycete white-rot fungus Trametes pubescens.</title>
        <authorList>
            <person name="Makela M.R."/>
            <person name="Granchi Z."/>
            <person name="Peng M."/>
            <person name="De Vries R.P."/>
            <person name="Grigoriev I."/>
            <person name="Riley R."/>
            <person name="Hilden K."/>
        </authorList>
    </citation>
    <scope>NUCLEOTIDE SEQUENCE [LARGE SCALE GENOMIC DNA]</scope>
    <source>
        <strain evidence="2 3">FBCC735</strain>
    </source>
</reference>
<organism evidence="2 3">
    <name type="scientific">Trametes pubescens</name>
    <name type="common">White-rot fungus</name>
    <dbReference type="NCBI Taxonomy" id="154538"/>
    <lineage>
        <taxon>Eukaryota</taxon>
        <taxon>Fungi</taxon>
        <taxon>Dikarya</taxon>
        <taxon>Basidiomycota</taxon>
        <taxon>Agaricomycotina</taxon>
        <taxon>Agaricomycetes</taxon>
        <taxon>Polyporales</taxon>
        <taxon>Polyporaceae</taxon>
        <taxon>Trametes</taxon>
    </lineage>
</organism>
<gene>
    <name evidence="2" type="ORF">TRAPUB_5827</name>
</gene>
<evidence type="ECO:0000313" key="2">
    <source>
        <dbReference type="EMBL" id="OJT03548.1"/>
    </source>
</evidence>
<dbReference type="EMBL" id="MNAD01001609">
    <property type="protein sequence ID" value="OJT03548.1"/>
    <property type="molecule type" value="Genomic_DNA"/>
</dbReference>
<accession>A0A1M2V7H1</accession>
<sequence>MPFRREIDTKATGSTSGSREVNNLLHTLRGEQFRHSQNLRRSKAHLASAVAHSYNDPSLPFSEFYRFTHGLRRNTARDAGGAAVPPPVPVPVIRDGHLEHDFPRGLVPGPPPPRSWGGLFGPEPGHEAILAAYDPVLDKSMPAFRRRALSLVLSHASWSFGSSDVPIFESSPYADLDVSDSPVPPLARICLRVLLAEFPDTAGFRDELLPAIPPYFRRDILRYTAVHDPLPNAKLLPLLEPDGHTDGELIVVGPQATLQRDHLLSLSPSTPTRRATSEEELLEDRGEGSSTSRSPTEPTNHGEVPSDADEDSWDTESSSQEQPPLLQTLIVLNAPVPTATLFAFPLVLTRLALLALPSPTPVHRLPRICPLLEVLDLSYNPWLNEPPGGQGTVAAETIVQRIEWDKWARLRVLGLRGCRVPQNVIARVNKGRWEDVEVVVEEHRTFRTSMGDVEAMMKGLRLTD</sequence>
<keyword evidence="3" id="KW-1185">Reference proteome</keyword>
<feature type="compositionally biased region" description="Polar residues" evidence="1">
    <location>
        <begin position="11"/>
        <end position="21"/>
    </location>
</feature>
<feature type="region of interest" description="Disordered" evidence="1">
    <location>
        <begin position="261"/>
        <end position="320"/>
    </location>
</feature>
<evidence type="ECO:0000256" key="1">
    <source>
        <dbReference type="SAM" id="MobiDB-lite"/>
    </source>
</evidence>
<comment type="caution">
    <text evidence="2">The sequence shown here is derived from an EMBL/GenBank/DDBJ whole genome shotgun (WGS) entry which is preliminary data.</text>
</comment>
<proteinExistence type="predicted"/>
<dbReference type="AlphaFoldDB" id="A0A1M2V7H1"/>
<evidence type="ECO:0000313" key="3">
    <source>
        <dbReference type="Proteomes" id="UP000184267"/>
    </source>
</evidence>
<feature type="region of interest" description="Disordered" evidence="1">
    <location>
        <begin position="1"/>
        <end position="21"/>
    </location>
</feature>
<protein>
    <submittedName>
        <fullName evidence="2">Uncharacterized protein</fullName>
    </submittedName>
</protein>
<name>A0A1M2V7H1_TRAPU</name>